<dbReference type="PRINTS" id="PR00139">
    <property type="entry name" value="ASNGLNASE"/>
</dbReference>
<dbReference type="EMBL" id="AOIL01000009">
    <property type="protein sequence ID" value="ELY96354.1"/>
    <property type="molecule type" value="Genomic_DNA"/>
</dbReference>
<feature type="domain" description="Asparaginase/glutaminase C-terminal" evidence="7">
    <location>
        <begin position="206"/>
        <end position="312"/>
    </location>
</feature>
<dbReference type="InterPro" id="IPR036152">
    <property type="entry name" value="Asp/glu_Ase-like_sf"/>
</dbReference>
<evidence type="ECO:0000256" key="4">
    <source>
        <dbReference type="PROSITE-ProRule" id="PRU10099"/>
    </source>
</evidence>
<dbReference type="InterPro" id="IPR006034">
    <property type="entry name" value="Asparaginase/glutaminase-like"/>
</dbReference>
<evidence type="ECO:0000313" key="8">
    <source>
        <dbReference type="EMBL" id="ELY96354.1"/>
    </source>
</evidence>
<dbReference type="InterPro" id="IPR037152">
    <property type="entry name" value="L-asparaginase_N_sf"/>
</dbReference>
<dbReference type="PROSITE" id="PS00917">
    <property type="entry name" value="ASN_GLN_ASE_2"/>
    <property type="match status" value="1"/>
</dbReference>
<organism evidence="8 9">
    <name type="scientific">Natrialba taiwanensis DSM 12281</name>
    <dbReference type="NCBI Taxonomy" id="1230458"/>
    <lineage>
        <taxon>Archaea</taxon>
        <taxon>Methanobacteriati</taxon>
        <taxon>Methanobacteriota</taxon>
        <taxon>Stenosarchaea group</taxon>
        <taxon>Halobacteria</taxon>
        <taxon>Halobacteriales</taxon>
        <taxon>Natrialbaceae</taxon>
        <taxon>Natrialba</taxon>
    </lineage>
</organism>
<dbReference type="PIRSF" id="PIRSF001220">
    <property type="entry name" value="L-ASNase_gatD"/>
    <property type="match status" value="1"/>
</dbReference>
<dbReference type="SMART" id="SM00870">
    <property type="entry name" value="Asparaginase"/>
    <property type="match status" value="1"/>
</dbReference>
<dbReference type="GO" id="GO:0006528">
    <property type="term" value="P:asparagine metabolic process"/>
    <property type="evidence" value="ECO:0007669"/>
    <property type="project" value="InterPro"/>
</dbReference>
<dbReference type="Pfam" id="PF00710">
    <property type="entry name" value="Asparaginase"/>
    <property type="match status" value="1"/>
</dbReference>
<dbReference type="SFLD" id="SFLDS00057">
    <property type="entry name" value="Glutaminase/Asparaginase"/>
    <property type="match status" value="1"/>
</dbReference>
<feature type="active site" evidence="4">
    <location>
        <position position="12"/>
    </location>
</feature>
<dbReference type="Gene3D" id="3.40.50.1170">
    <property type="entry name" value="L-asparaginase, N-terminal domain"/>
    <property type="match status" value="1"/>
</dbReference>
<dbReference type="STRING" id="1230458.C484_01530"/>
<comment type="caution">
    <text evidence="8">The sequence shown here is derived from an EMBL/GenBank/DDBJ whole genome shotgun (WGS) entry which is preliminary data.</text>
</comment>
<dbReference type="InterPro" id="IPR027475">
    <property type="entry name" value="Asparaginase/glutaminase_AS2"/>
</dbReference>
<dbReference type="Gene3D" id="3.40.50.40">
    <property type="match status" value="1"/>
</dbReference>
<reference evidence="8 9" key="1">
    <citation type="journal article" date="2014" name="PLoS Genet.">
        <title>Phylogenetically driven sequencing of extremely halophilic archaea reveals strategies for static and dynamic osmo-response.</title>
        <authorList>
            <person name="Becker E.A."/>
            <person name="Seitzer P.M."/>
            <person name="Tritt A."/>
            <person name="Larsen D."/>
            <person name="Krusor M."/>
            <person name="Yao A.I."/>
            <person name="Wu D."/>
            <person name="Madern D."/>
            <person name="Eisen J.A."/>
            <person name="Darling A.E."/>
            <person name="Facciotti M.T."/>
        </authorList>
    </citation>
    <scope>NUCLEOTIDE SEQUENCE [LARGE SCALE GENOMIC DNA]</scope>
    <source>
        <strain evidence="8 9">DSM 12281</strain>
    </source>
</reference>
<keyword evidence="9" id="KW-1185">Reference proteome</keyword>
<protein>
    <recommendedName>
        <fullName evidence="3">L-asparaginase</fullName>
    </recommendedName>
</protein>
<dbReference type="Proteomes" id="UP000011648">
    <property type="component" value="Unassembled WGS sequence"/>
</dbReference>
<dbReference type="PIRSF" id="PIRSF500176">
    <property type="entry name" value="L_ASNase"/>
    <property type="match status" value="1"/>
</dbReference>
<dbReference type="FunFam" id="3.40.50.1170:FF:000001">
    <property type="entry name" value="L-asparaginase 2"/>
    <property type="match status" value="1"/>
</dbReference>
<evidence type="ECO:0000256" key="5">
    <source>
        <dbReference type="PROSITE-ProRule" id="PRU10100"/>
    </source>
</evidence>
<dbReference type="SUPFAM" id="SSF53774">
    <property type="entry name" value="Glutaminase/Asparaginase"/>
    <property type="match status" value="1"/>
</dbReference>
<dbReference type="PATRIC" id="fig|1230458.4.peg.294"/>
<accession>M0ACT9</accession>
<dbReference type="PROSITE" id="PS00144">
    <property type="entry name" value="ASN_GLN_ASE_1"/>
    <property type="match status" value="1"/>
</dbReference>
<evidence type="ECO:0000259" key="7">
    <source>
        <dbReference type="Pfam" id="PF17763"/>
    </source>
</evidence>
<dbReference type="Pfam" id="PF17763">
    <property type="entry name" value="Asparaginase_C"/>
    <property type="match status" value="1"/>
</dbReference>
<evidence type="ECO:0000256" key="3">
    <source>
        <dbReference type="ARBA" id="ARBA00070292"/>
    </source>
</evidence>
<evidence type="ECO:0000259" key="6">
    <source>
        <dbReference type="Pfam" id="PF00710"/>
    </source>
</evidence>
<dbReference type="RefSeq" id="WP_006824214.1">
    <property type="nucleotide sequence ID" value="NZ_AOIL01000009.1"/>
</dbReference>
<dbReference type="PROSITE" id="PS51732">
    <property type="entry name" value="ASN_GLN_ASE_3"/>
    <property type="match status" value="1"/>
</dbReference>
<evidence type="ECO:0000256" key="1">
    <source>
        <dbReference type="ARBA" id="ARBA00010518"/>
    </source>
</evidence>
<proteinExistence type="inferred from homology"/>
<comment type="similarity">
    <text evidence="1">Belongs to the asparaginase 1 family.</text>
</comment>
<dbReference type="OrthoDB" id="85706at2157"/>
<dbReference type="GO" id="GO:0004067">
    <property type="term" value="F:asparaginase activity"/>
    <property type="evidence" value="ECO:0007669"/>
    <property type="project" value="UniProtKB-UniRule"/>
</dbReference>
<dbReference type="InterPro" id="IPR020827">
    <property type="entry name" value="Asparaginase/glutaminase_AS1"/>
</dbReference>
<feature type="active site" evidence="5">
    <location>
        <position position="87"/>
    </location>
</feature>
<dbReference type="InterPro" id="IPR027474">
    <property type="entry name" value="L-asparaginase_N"/>
</dbReference>
<dbReference type="InterPro" id="IPR004550">
    <property type="entry name" value="AsnASE_II"/>
</dbReference>
<dbReference type="AlphaFoldDB" id="M0ACT9"/>
<evidence type="ECO:0000256" key="2">
    <source>
        <dbReference type="ARBA" id="ARBA00022801"/>
    </source>
</evidence>
<feature type="domain" description="L-asparaginase N-terminal" evidence="6">
    <location>
        <begin position="4"/>
        <end position="190"/>
    </location>
</feature>
<keyword evidence="2" id="KW-0378">Hydrolase</keyword>
<name>M0ACT9_9EURY</name>
<dbReference type="InterPro" id="IPR027473">
    <property type="entry name" value="L-asparaginase_C"/>
</dbReference>
<sequence>MATVHVIATGGTIAGTTSETGTVPTESGRDLLEAYPESVERIDVDIELEQLTQTPSSELAFDHLVELAARVRAVASDVDGVVILHGTDTIEETAYYLDLVLDVNSPVVCTGAQRPHDAISPDGPANVRGALAAASHEHVRSGSYVFFNDRLHAARPVTKRHSSNLAAYDSGNYGPVAERTPEGLWFYRRPESLSTMIPVRDVTATVEIVATSTDTTGSQIVAAVDRGVDGLVVDGLGLGNVPGAVADAIRTAVGDGVDVVITTRCRDGVVSPVYGADGGAAVLEEAGAMFASNLSAQKARIKLLAALSTRPDRPIRPLFDAARYDGHGYVRSTTGCGDTC</sequence>
<dbReference type="PANTHER" id="PTHR11707">
    <property type="entry name" value="L-ASPARAGINASE"/>
    <property type="match status" value="1"/>
</dbReference>
<dbReference type="InterPro" id="IPR040919">
    <property type="entry name" value="Asparaginase_C"/>
</dbReference>
<dbReference type="PANTHER" id="PTHR11707:SF28">
    <property type="entry name" value="60 KDA LYSOPHOSPHOLIPASE"/>
    <property type="match status" value="1"/>
</dbReference>
<dbReference type="CDD" id="cd08964">
    <property type="entry name" value="L-asparaginase_II"/>
    <property type="match status" value="1"/>
</dbReference>
<evidence type="ECO:0000313" key="9">
    <source>
        <dbReference type="Proteomes" id="UP000011648"/>
    </source>
</evidence>
<gene>
    <name evidence="8" type="ORF">C484_01530</name>
</gene>